<keyword evidence="2" id="KW-1185">Reference proteome</keyword>
<dbReference type="SUPFAM" id="SSF160272">
    <property type="entry name" value="Shew3726-like"/>
    <property type="match status" value="1"/>
</dbReference>
<organism evidence="1 2">
    <name type="scientific">Rhodoplanes elegans</name>
    <dbReference type="NCBI Taxonomy" id="29408"/>
    <lineage>
        <taxon>Bacteria</taxon>
        <taxon>Pseudomonadati</taxon>
        <taxon>Pseudomonadota</taxon>
        <taxon>Alphaproteobacteria</taxon>
        <taxon>Hyphomicrobiales</taxon>
        <taxon>Nitrobacteraceae</taxon>
        <taxon>Rhodoplanes</taxon>
    </lineage>
</organism>
<dbReference type="InterPro" id="IPR036692">
    <property type="entry name" value="Shew3726-like_sf"/>
</dbReference>
<evidence type="ECO:0000313" key="1">
    <source>
        <dbReference type="EMBL" id="RAI38212.1"/>
    </source>
</evidence>
<dbReference type="Pfam" id="PF07369">
    <property type="entry name" value="DUF1488"/>
    <property type="match status" value="1"/>
</dbReference>
<dbReference type="InterPro" id="IPR009962">
    <property type="entry name" value="DUF1488"/>
</dbReference>
<gene>
    <name evidence="1" type="ORF">CH338_13430</name>
</gene>
<protein>
    <recommendedName>
        <fullName evidence="3">DUF1488 domain-containing protein</fullName>
    </recommendedName>
</protein>
<proteinExistence type="predicted"/>
<name>A0A327KLR7_9BRAD</name>
<evidence type="ECO:0000313" key="2">
    <source>
        <dbReference type="Proteomes" id="UP000248863"/>
    </source>
</evidence>
<comment type="caution">
    <text evidence="1">The sequence shown here is derived from an EMBL/GenBank/DDBJ whole genome shotgun (WGS) entry which is preliminary data.</text>
</comment>
<sequence>MTVALRFPNRSRYYDATRRAVGFWAHDRAMEAAFFVAEGILRQLQPGMSADEPSMLQAFDAHRDRIQAAAVKAYARGGSGAHALSDDDF</sequence>
<evidence type="ECO:0008006" key="3">
    <source>
        <dbReference type="Google" id="ProtNLM"/>
    </source>
</evidence>
<dbReference type="Proteomes" id="UP000248863">
    <property type="component" value="Unassembled WGS sequence"/>
</dbReference>
<reference evidence="1 2" key="1">
    <citation type="submission" date="2017-07" db="EMBL/GenBank/DDBJ databases">
        <title>Draft Genome Sequences of Select Purple Nonsulfur Bacteria.</title>
        <authorList>
            <person name="Lasarre B."/>
            <person name="Mckinlay J.B."/>
        </authorList>
    </citation>
    <scope>NUCLEOTIDE SEQUENCE [LARGE SCALE GENOMIC DNA]</scope>
    <source>
        <strain evidence="1 2">DSM 11907</strain>
    </source>
</reference>
<dbReference type="RefSeq" id="WP_111357676.1">
    <property type="nucleotide sequence ID" value="NZ_NHSK01000076.1"/>
</dbReference>
<dbReference type="EMBL" id="NPEU01000137">
    <property type="protein sequence ID" value="RAI38212.1"/>
    <property type="molecule type" value="Genomic_DNA"/>
</dbReference>
<accession>A0A327KLR7</accession>
<dbReference type="OrthoDB" id="7360668at2"/>
<dbReference type="AlphaFoldDB" id="A0A327KLR7"/>